<dbReference type="GO" id="GO:0015937">
    <property type="term" value="P:coenzyme A biosynthetic process"/>
    <property type="evidence" value="ECO:0007669"/>
    <property type="project" value="InterPro"/>
</dbReference>
<dbReference type="OMA" id="DVDKEYH"/>
<dbReference type="InterPro" id="IPR027417">
    <property type="entry name" value="P-loop_NTPase"/>
</dbReference>
<comment type="caution">
    <text evidence="3">The sequence shown here is derived from an EMBL/GenBank/DDBJ whole genome shotgun (WGS) entry which is preliminary data.</text>
</comment>
<dbReference type="Proteomes" id="UP000751190">
    <property type="component" value="Unassembled WGS sequence"/>
</dbReference>
<dbReference type="EMBL" id="JAGTXO010000025">
    <property type="protein sequence ID" value="KAG8461597.1"/>
    <property type="molecule type" value="Genomic_DNA"/>
</dbReference>
<evidence type="ECO:0000313" key="4">
    <source>
        <dbReference type="Proteomes" id="UP000751190"/>
    </source>
</evidence>
<accession>A0A8J5XIA0</accession>
<dbReference type="HAMAP" id="MF_00376">
    <property type="entry name" value="Dephospho_CoA_kinase"/>
    <property type="match status" value="1"/>
</dbReference>
<proteinExistence type="inferred from homology"/>
<sequence length="236" mass="25005">MLIVGLTGGIATGKSMATAWLRAQGVRVIDMDDVARVVVQPGRPALARIRRRFGDGVLHPDGSLDRAELGKRVFGDASERRALNAIMRVPLTVELLRGLGAALGDGLGVVVIDAPLLFEAGLHRLAAHVIVVATPEGTQLERLIARDGVSREDAMARIVAQLPLATKIARADVIVENGGDRASGLRSLEAAWARVRADAPPCARQLPWLRLPRASSLPASALLWLALCAVRLGIVG</sequence>
<dbReference type="InterPro" id="IPR001977">
    <property type="entry name" value="Depp_CoAkinase"/>
</dbReference>
<gene>
    <name evidence="3" type="ORF">KFE25_001201</name>
</gene>
<evidence type="ECO:0000313" key="3">
    <source>
        <dbReference type="EMBL" id="KAG8461597.1"/>
    </source>
</evidence>
<evidence type="ECO:0008006" key="5">
    <source>
        <dbReference type="Google" id="ProtNLM"/>
    </source>
</evidence>
<keyword evidence="1" id="KW-0547">Nucleotide-binding</keyword>
<dbReference type="PANTHER" id="PTHR10695">
    <property type="entry name" value="DEPHOSPHO-COA KINASE-RELATED"/>
    <property type="match status" value="1"/>
</dbReference>
<dbReference type="PANTHER" id="PTHR10695:SF46">
    <property type="entry name" value="BIFUNCTIONAL COENZYME A SYNTHASE-RELATED"/>
    <property type="match status" value="1"/>
</dbReference>
<dbReference type="NCBIfam" id="TIGR00152">
    <property type="entry name" value="dephospho-CoA kinase"/>
    <property type="match status" value="1"/>
</dbReference>
<organism evidence="3 4">
    <name type="scientific">Diacronema lutheri</name>
    <name type="common">Unicellular marine alga</name>
    <name type="synonym">Monochrysis lutheri</name>
    <dbReference type="NCBI Taxonomy" id="2081491"/>
    <lineage>
        <taxon>Eukaryota</taxon>
        <taxon>Haptista</taxon>
        <taxon>Haptophyta</taxon>
        <taxon>Pavlovophyceae</taxon>
        <taxon>Pavlovales</taxon>
        <taxon>Pavlovaceae</taxon>
        <taxon>Diacronema</taxon>
    </lineage>
</organism>
<keyword evidence="2" id="KW-0067">ATP-binding</keyword>
<dbReference type="OrthoDB" id="247245at2759"/>
<dbReference type="GO" id="GO:0004140">
    <property type="term" value="F:dephospho-CoA kinase activity"/>
    <property type="evidence" value="ECO:0007669"/>
    <property type="project" value="InterPro"/>
</dbReference>
<evidence type="ECO:0000256" key="2">
    <source>
        <dbReference type="ARBA" id="ARBA00022840"/>
    </source>
</evidence>
<evidence type="ECO:0000256" key="1">
    <source>
        <dbReference type="ARBA" id="ARBA00022741"/>
    </source>
</evidence>
<keyword evidence="4" id="KW-1185">Reference proteome</keyword>
<dbReference type="GO" id="GO:0005524">
    <property type="term" value="F:ATP binding"/>
    <property type="evidence" value="ECO:0007669"/>
    <property type="project" value="UniProtKB-KW"/>
</dbReference>
<dbReference type="SUPFAM" id="SSF52540">
    <property type="entry name" value="P-loop containing nucleoside triphosphate hydrolases"/>
    <property type="match status" value="1"/>
</dbReference>
<dbReference type="PROSITE" id="PS51219">
    <property type="entry name" value="DPCK"/>
    <property type="match status" value="1"/>
</dbReference>
<dbReference type="Gene3D" id="3.40.50.300">
    <property type="entry name" value="P-loop containing nucleotide triphosphate hydrolases"/>
    <property type="match status" value="1"/>
</dbReference>
<dbReference type="AlphaFoldDB" id="A0A8J5XIA0"/>
<protein>
    <recommendedName>
        <fullName evidence="5">Dephospho-CoA kinase</fullName>
    </recommendedName>
</protein>
<name>A0A8J5XIA0_DIALT</name>
<reference evidence="3" key="1">
    <citation type="submission" date="2021-05" db="EMBL/GenBank/DDBJ databases">
        <title>The genome of the haptophyte Pavlova lutheri (Diacronema luteri, Pavlovales) - a model for lipid biosynthesis in eukaryotic algae.</title>
        <authorList>
            <person name="Hulatt C.J."/>
            <person name="Posewitz M.C."/>
        </authorList>
    </citation>
    <scope>NUCLEOTIDE SEQUENCE</scope>
    <source>
        <strain evidence="3">NIVA-4/92</strain>
    </source>
</reference>
<dbReference type="CDD" id="cd02022">
    <property type="entry name" value="DPCK"/>
    <property type="match status" value="1"/>
</dbReference>
<dbReference type="Pfam" id="PF01121">
    <property type="entry name" value="CoaE"/>
    <property type="match status" value="1"/>
</dbReference>